<keyword evidence="15" id="KW-0732">Signal</keyword>
<dbReference type="InParanoid" id="A0A2R6QTD8"/>
<dbReference type="PANTHER" id="PTHR47982">
    <property type="entry name" value="PROLINE-RICH RECEPTOR-LIKE PROTEIN KINASE PERK4"/>
    <property type="match status" value="1"/>
</dbReference>
<dbReference type="Gene3D" id="1.10.510.10">
    <property type="entry name" value="Transferase(Phosphotransferase) domain 1"/>
    <property type="match status" value="1"/>
</dbReference>
<dbReference type="FunFam" id="3.30.200.20:FF:000039">
    <property type="entry name" value="receptor-like protein kinase FERONIA"/>
    <property type="match status" value="1"/>
</dbReference>
<dbReference type="OrthoDB" id="1866267at2759"/>
<keyword evidence="9 14" id="KW-1133">Transmembrane helix</keyword>
<dbReference type="GO" id="GO:0005886">
    <property type="term" value="C:plasma membrane"/>
    <property type="evidence" value="ECO:0007669"/>
    <property type="project" value="UniProtKB-SubCell"/>
</dbReference>
<keyword evidence="6 13" id="KW-0547">Nucleotide-binding</keyword>
<evidence type="ECO:0000256" key="15">
    <source>
        <dbReference type="SAM" id="SignalP"/>
    </source>
</evidence>
<evidence type="ECO:0000256" key="3">
    <source>
        <dbReference type="ARBA" id="ARBA00022527"/>
    </source>
</evidence>
<feature type="binding site" evidence="13">
    <location>
        <position position="260"/>
    </location>
    <ligand>
        <name>ATP</name>
        <dbReference type="ChEBI" id="CHEBI:30616"/>
    </ligand>
</feature>
<dbReference type="AlphaFoldDB" id="A0A2R6QTD8"/>
<feature type="chain" id="PRO_5015312849" description="non-specific serine/threonine protein kinase" evidence="15">
    <location>
        <begin position="24"/>
        <end position="522"/>
    </location>
</feature>
<name>A0A2R6QTD8_ACTCC</name>
<evidence type="ECO:0000259" key="16">
    <source>
        <dbReference type="PROSITE" id="PS50011"/>
    </source>
</evidence>
<dbReference type="InterPro" id="IPR047117">
    <property type="entry name" value="PERK1-13-like"/>
</dbReference>
<dbReference type="Gramene" id="PSS14394">
    <property type="protein sequence ID" value="PSS14394"/>
    <property type="gene ID" value="CEY00_Acc33465"/>
</dbReference>
<dbReference type="GO" id="GO:0004674">
    <property type="term" value="F:protein serine/threonine kinase activity"/>
    <property type="evidence" value="ECO:0007669"/>
    <property type="project" value="UniProtKB-KW"/>
</dbReference>
<gene>
    <name evidence="17" type="ORF">CEY00_Acc33465</name>
</gene>
<evidence type="ECO:0000256" key="4">
    <source>
        <dbReference type="ARBA" id="ARBA00022679"/>
    </source>
</evidence>
<dbReference type="PROSITE" id="PS00107">
    <property type="entry name" value="PROTEIN_KINASE_ATP"/>
    <property type="match status" value="1"/>
</dbReference>
<dbReference type="Proteomes" id="UP000241394">
    <property type="component" value="Chromosome LG13"/>
</dbReference>
<reference evidence="18" key="2">
    <citation type="journal article" date="2018" name="BMC Genomics">
        <title>A manually annotated Actinidia chinensis var. chinensis (kiwifruit) genome highlights the challenges associated with draft genomes and gene prediction in plants.</title>
        <authorList>
            <person name="Pilkington S.M."/>
            <person name="Crowhurst R."/>
            <person name="Hilario E."/>
            <person name="Nardozza S."/>
            <person name="Fraser L."/>
            <person name="Peng Y."/>
            <person name="Gunaseelan K."/>
            <person name="Simpson R."/>
            <person name="Tahir J."/>
            <person name="Deroles S.C."/>
            <person name="Templeton K."/>
            <person name="Luo Z."/>
            <person name="Davy M."/>
            <person name="Cheng C."/>
            <person name="McNeilage M."/>
            <person name="Scaglione D."/>
            <person name="Liu Y."/>
            <person name="Zhang Q."/>
            <person name="Datson P."/>
            <person name="De Silva N."/>
            <person name="Gardiner S.E."/>
            <person name="Bassett H."/>
            <person name="Chagne D."/>
            <person name="McCallum J."/>
            <person name="Dzierzon H."/>
            <person name="Deng C."/>
            <person name="Wang Y.Y."/>
            <person name="Barron L."/>
            <person name="Manako K."/>
            <person name="Bowen J."/>
            <person name="Foster T.M."/>
            <person name="Erridge Z.A."/>
            <person name="Tiffin H."/>
            <person name="Waite C.N."/>
            <person name="Davies K.M."/>
            <person name="Grierson E.P."/>
            <person name="Laing W.A."/>
            <person name="Kirk R."/>
            <person name="Chen X."/>
            <person name="Wood M."/>
            <person name="Montefiori M."/>
            <person name="Brummell D.A."/>
            <person name="Schwinn K.E."/>
            <person name="Catanach A."/>
            <person name="Fullerton C."/>
            <person name="Li D."/>
            <person name="Meiyalaghan S."/>
            <person name="Nieuwenhuizen N."/>
            <person name="Read N."/>
            <person name="Prakash R."/>
            <person name="Hunter D."/>
            <person name="Zhang H."/>
            <person name="McKenzie M."/>
            <person name="Knabel M."/>
            <person name="Harris A."/>
            <person name="Allan A.C."/>
            <person name="Gleave A."/>
            <person name="Chen A."/>
            <person name="Janssen B.J."/>
            <person name="Plunkett B."/>
            <person name="Ampomah-Dwamena C."/>
            <person name="Voogd C."/>
            <person name="Leif D."/>
            <person name="Lafferty D."/>
            <person name="Souleyre E.J.F."/>
            <person name="Varkonyi-Gasic E."/>
            <person name="Gambi F."/>
            <person name="Hanley J."/>
            <person name="Yao J.L."/>
            <person name="Cheung J."/>
            <person name="David K.M."/>
            <person name="Warren B."/>
            <person name="Marsh K."/>
            <person name="Snowden K.C."/>
            <person name="Lin-Wang K."/>
            <person name="Brian L."/>
            <person name="Martinez-Sanchez M."/>
            <person name="Wang M."/>
            <person name="Ileperuma N."/>
            <person name="Macnee N."/>
            <person name="Campin R."/>
            <person name="McAtee P."/>
            <person name="Drummond R.S.M."/>
            <person name="Espley R.V."/>
            <person name="Ireland H.S."/>
            <person name="Wu R."/>
            <person name="Atkinson R.G."/>
            <person name="Karunairetnam S."/>
            <person name="Bulley S."/>
            <person name="Chunkath S."/>
            <person name="Hanley Z."/>
            <person name="Storey R."/>
            <person name="Thrimawithana A.H."/>
            <person name="Thomson S."/>
            <person name="David C."/>
            <person name="Testolin R."/>
            <person name="Huang H."/>
            <person name="Hellens R.P."/>
            <person name="Schaffer R.J."/>
        </authorList>
    </citation>
    <scope>NUCLEOTIDE SEQUENCE [LARGE SCALE GENOMIC DNA]</scope>
    <source>
        <strain evidence="18">cv. Red5</strain>
    </source>
</reference>
<evidence type="ECO:0000313" key="18">
    <source>
        <dbReference type="Proteomes" id="UP000241394"/>
    </source>
</evidence>
<evidence type="ECO:0000256" key="13">
    <source>
        <dbReference type="PROSITE-ProRule" id="PRU10141"/>
    </source>
</evidence>
<comment type="caution">
    <text evidence="17">The sequence shown here is derived from an EMBL/GenBank/DDBJ whole genome shotgun (WGS) entry which is preliminary data.</text>
</comment>
<feature type="domain" description="Protein kinase" evidence="16">
    <location>
        <begin position="232"/>
        <end position="507"/>
    </location>
</feature>
<evidence type="ECO:0000256" key="10">
    <source>
        <dbReference type="ARBA" id="ARBA00023136"/>
    </source>
</evidence>
<dbReference type="PROSITE" id="PS50011">
    <property type="entry name" value="PROTEIN_KINASE_DOM"/>
    <property type="match status" value="1"/>
</dbReference>
<keyword evidence="5 14" id="KW-0812">Transmembrane</keyword>
<evidence type="ECO:0000256" key="5">
    <source>
        <dbReference type="ARBA" id="ARBA00022692"/>
    </source>
</evidence>
<keyword evidence="17" id="KW-0675">Receptor</keyword>
<sequence>MRLFWWQHLPLLILIQFLEPFRCTHKLQAEALVAFKSTVGNSLQLAGRIRRYPCFGKQECIYRHKPENLGVVSWFSRFYPLSPQIRKINLSPSTPPLSLLHGPSGLQENFYGSRKTTIAATIDGNDNIPTLTPLQGSDVKKPSKQKLAAIIGGVGAALLVVITGVVVYFCLMRLKRLIRRESDAASSVPSPPVVWERENISPGAGAGTVSPYDTYNLRQLSILELEQATGNFNEINIIGEGSFGLVYKGLLDDGSIVAIKRRLHYPVQYFANEVKQIACVHHKHLVKLIGYCEENLQQFLVYDYLPNGDIGNHLYDSEGLPIGKLEMRQRLIIALAAAKGLEHLHCLSPPILHLHFRTRNVLVDDNYTGKVSDFGLSKLLVAGYHAESSSAFDCFRDPEIRWLEDFSERSDVYSFGVFLLELISGREALGRNQSDTQGNLVLQAKGTRDLDNFVDKTVRDHASQAVKQMSELALLCVDTGTRPSMKSVVEELERIQEGEICHLHSGLGEEIGIVTLGSDLFK</sequence>
<proteinExistence type="predicted"/>
<reference evidence="17 18" key="1">
    <citation type="submission" date="2017-07" db="EMBL/GenBank/DDBJ databases">
        <title>An improved, manually edited Actinidia chinensis var. chinensis (kiwifruit) genome highlights the challenges associated with draft genomes and gene prediction in plants.</title>
        <authorList>
            <person name="Pilkington S."/>
            <person name="Crowhurst R."/>
            <person name="Hilario E."/>
            <person name="Nardozza S."/>
            <person name="Fraser L."/>
            <person name="Peng Y."/>
            <person name="Gunaseelan K."/>
            <person name="Simpson R."/>
            <person name="Tahir J."/>
            <person name="Deroles S."/>
            <person name="Templeton K."/>
            <person name="Luo Z."/>
            <person name="Davy M."/>
            <person name="Cheng C."/>
            <person name="Mcneilage M."/>
            <person name="Scaglione D."/>
            <person name="Liu Y."/>
            <person name="Zhang Q."/>
            <person name="Datson P."/>
            <person name="De Silva N."/>
            <person name="Gardiner S."/>
            <person name="Bassett H."/>
            <person name="Chagne D."/>
            <person name="Mccallum J."/>
            <person name="Dzierzon H."/>
            <person name="Deng C."/>
            <person name="Wang Y.-Y."/>
            <person name="Barron N."/>
            <person name="Manako K."/>
            <person name="Bowen J."/>
            <person name="Foster T."/>
            <person name="Erridge Z."/>
            <person name="Tiffin H."/>
            <person name="Waite C."/>
            <person name="Davies K."/>
            <person name="Grierson E."/>
            <person name="Laing W."/>
            <person name="Kirk R."/>
            <person name="Chen X."/>
            <person name="Wood M."/>
            <person name="Montefiori M."/>
            <person name="Brummell D."/>
            <person name="Schwinn K."/>
            <person name="Catanach A."/>
            <person name="Fullerton C."/>
            <person name="Li D."/>
            <person name="Meiyalaghan S."/>
            <person name="Nieuwenhuizen N."/>
            <person name="Read N."/>
            <person name="Prakash R."/>
            <person name="Hunter D."/>
            <person name="Zhang H."/>
            <person name="Mckenzie M."/>
            <person name="Knabel M."/>
            <person name="Harris A."/>
            <person name="Allan A."/>
            <person name="Chen A."/>
            <person name="Janssen B."/>
            <person name="Plunkett B."/>
            <person name="Dwamena C."/>
            <person name="Voogd C."/>
            <person name="Leif D."/>
            <person name="Lafferty D."/>
            <person name="Souleyre E."/>
            <person name="Varkonyi-Gasic E."/>
            <person name="Gambi F."/>
            <person name="Hanley J."/>
            <person name="Yao J.-L."/>
            <person name="Cheung J."/>
            <person name="David K."/>
            <person name="Warren B."/>
            <person name="Marsh K."/>
            <person name="Snowden K."/>
            <person name="Lin-Wang K."/>
            <person name="Brian L."/>
            <person name="Martinez-Sanchez M."/>
            <person name="Wang M."/>
            <person name="Ileperuma N."/>
            <person name="Macnee N."/>
            <person name="Campin R."/>
            <person name="Mcatee P."/>
            <person name="Drummond R."/>
            <person name="Espley R."/>
            <person name="Ireland H."/>
            <person name="Wu R."/>
            <person name="Atkinson R."/>
            <person name="Karunairetnam S."/>
            <person name="Bulley S."/>
            <person name="Chunkath S."/>
            <person name="Hanley Z."/>
            <person name="Storey R."/>
            <person name="Thrimawithana A."/>
            <person name="Thomson S."/>
            <person name="David C."/>
            <person name="Testolin R."/>
        </authorList>
    </citation>
    <scope>NUCLEOTIDE SEQUENCE [LARGE SCALE GENOMIC DNA]</scope>
    <source>
        <strain evidence="18">cv. Red5</strain>
        <tissue evidence="17">Young leaf</tissue>
    </source>
</reference>
<dbReference type="STRING" id="1590841.A0A2R6QTD8"/>
<dbReference type="InterPro" id="IPR000719">
    <property type="entry name" value="Prot_kinase_dom"/>
</dbReference>
<keyword evidence="3" id="KW-0723">Serine/threonine-protein kinase</keyword>
<dbReference type="Gene3D" id="3.30.200.20">
    <property type="entry name" value="Phosphorylase Kinase, domain 1"/>
    <property type="match status" value="1"/>
</dbReference>
<keyword evidence="18" id="KW-1185">Reference proteome</keyword>
<keyword evidence="4" id="KW-0808">Transferase</keyword>
<dbReference type="EC" id="2.7.11.1" evidence="2"/>
<feature type="signal peptide" evidence="15">
    <location>
        <begin position="1"/>
        <end position="23"/>
    </location>
</feature>
<evidence type="ECO:0000256" key="12">
    <source>
        <dbReference type="ARBA" id="ARBA00048679"/>
    </source>
</evidence>
<organism evidence="17 18">
    <name type="scientific">Actinidia chinensis var. chinensis</name>
    <name type="common">Chinese soft-hair kiwi</name>
    <dbReference type="NCBI Taxonomy" id="1590841"/>
    <lineage>
        <taxon>Eukaryota</taxon>
        <taxon>Viridiplantae</taxon>
        <taxon>Streptophyta</taxon>
        <taxon>Embryophyta</taxon>
        <taxon>Tracheophyta</taxon>
        <taxon>Spermatophyta</taxon>
        <taxon>Magnoliopsida</taxon>
        <taxon>eudicotyledons</taxon>
        <taxon>Gunneridae</taxon>
        <taxon>Pentapetalae</taxon>
        <taxon>asterids</taxon>
        <taxon>Ericales</taxon>
        <taxon>Actinidiaceae</taxon>
        <taxon>Actinidia</taxon>
    </lineage>
</organism>
<evidence type="ECO:0000313" key="17">
    <source>
        <dbReference type="EMBL" id="PSS14394.1"/>
    </source>
</evidence>
<dbReference type="InterPro" id="IPR017441">
    <property type="entry name" value="Protein_kinase_ATP_BS"/>
</dbReference>
<evidence type="ECO:0000256" key="8">
    <source>
        <dbReference type="ARBA" id="ARBA00022840"/>
    </source>
</evidence>
<evidence type="ECO:0000256" key="9">
    <source>
        <dbReference type="ARBA" id="ARBA00022989"/>
    </source>
</evidence>
<dbReference type="GO" id="GO:0005524">
    <property type="term" value="F:ATP binding"/>
    <property type="evidence" value="ECO:0007669"/>
    <property type="project" value="UniProtKB-UniRule"/>
</dbReference>
<protein>
    <recommendedName>
        <fullName evidence="2">non-specific serine/threonine protein kinase</fullName>
        <ecNumber evidence="2">2.7.11.1</ecNumber>
    </recommendedName>
</protein>
<comment type="catalytic activity">
    <reaction evidence="11">
        <text>L-threonyl-[protein] + ATP = O-phospho-L-threonyl-[protein] + ADP + H(+)</text>
        <dbReference type="Rhea" id="RHEA:46608"/>
        <dbReference type="Rhea" id="RHEA-COMP:11060"/>
        <dbReference type="Rhea" id="RHEA-COMP:11605"/>
        <dbReference type="ChEBI" id="CHEBI:15378"/>
        <dbReference type="ChEBI" id="CHEBI:30013"/>
        <dbReference type="ChEBI" id="CHEBI:30616"/>
        <dbReference type="ChEBI" id="CHEBI:61977"/>
        <dbReference type="ChEBI" id="CHEBI:456216"/>
        <dbReference type="EC" id="2.7.11.1"/>
    </reaction>
</comment>
<feature type="transmembrane region" description="Helical" evidence="14">
    <location>
        <begin position="147"/>
        <end position="171"/>
    </location>
</feature>
<dbReference type="EMBL" id="NKQK01000013">
    <property type="protein sequence ID" value="PSS14394.1"/>
    <property type="molecule type" value="Genomic_DNA"/>
</dbReference>
<evidence type="ECO:0000256" key="11">
    <source>
        <dbReference type="ARBA" id="ARBA00047899"/>
    </source>
</evidence>
<dbReference type="OMA" id="EAHNKNM"/>
<evidence type="ECO:0000256" key="1">
    <source>
        <dbReference type="ARBA" id="ARBA00004162"/>
    </source>
</evidence>
<comment type="subcellular location">
    <subcellularLocation>
        <location evidence="1">Cell membrane</location>
        <topology evidence="1">Single-pass membrane protein</topology>
    </subcellularLocation>
</comment>
<accession>A0A2R6QTD8</accession>
<dbReference type="PANTHER" id="PTHR47982:SF9">
    <property type="entry name" value="NON-SPECIFIC SERINE_THREONINE PROTEIN KINASE"/>
    <property type="match status" value="1"/>
</dbReference>
<evidence type="ECO:0000256" key="14">
    <source>
        <dbReference type="SAM" id="Phobius"/>
    </source>
</evidence>
<dbReference type="InterPro" id="IPR011009">
    <property type="entry name" value="Kinase-like_dom_sf"/>
</dbReference>
<evidence type="ECO:0000256" key="7">
    <source>
        <dbReference type="ARBA" id="ARBA00022777"/>
    </source>
</evidence>
<evidence type="ECO:0000256" key="6">
    <source>
        <dbReference type="ARBA" id="ARBA00022741"/>
    </source>
</evidence>
<dbReference type="Pfam" id="PF07714">
    <property type="entry name" value="PK_Tyr_Ser-Thr"/>
    <property type="match status" value="1"/>
</dbReference>
<dbReference type="InterPro" id="IPR001245">
    <property type="entry name" value="Ser-Thr/Tyr_kinase_cat_dom"/>
</dbReference>
<dbReference type="SUPFAM" id="SSF56112">
    <property type="entry name" value="Protein kinase-like (PK-like)"/>
    <property type="match status" value="1"/>
</dbReference>
<keyword evidence="7 17" id="KW-0418">Kinase</keyword>
<keyword evidence="8 13" id="KW-0067">ATP-binding</keyword>
<comment type="catalytic activity">
    <reaction evidence="12">
        <text>L-seryl-[protein] + ATP = O-phospho-L-seryl-[protein] + ADP + H(+)</text>
        <dbReference type="Rhea" id="RHEA:17989"/>
        <dbReference type="Rhea" id="RHEA-COMP:9863"/>
        <dbReference type="Rhea" id="RHEA-COMP:11604"/>
        <dbReference type="ChEBI" id="CHEBI:15378"/>
        <dbReference type="ChEBI" id="CHEBI:29999"/>
        <dbReference type="ChEBI" id="CHEBI:30616"/>
        <dbReference type="ChEBI" id="CHEBI:83421"/>
        <dbReference type="ChEBI" id="CHEBI:456216"/>
        <dbReference type="EC" id="2.7.11.1"/>
    </reaction>
</comment>
<evidence type="ECO:0000256" key="2">
    <source>
        <dbReference type="ARBA" id="ARBA00012513"/>
    </source>
</evidence>
<keyword evidence="10 14" id="KW-0472">Membrane</keyword>